<feature type="compositionally biased region" description="Basic and acidic residues" evidence="1">
    <location>
        <begin position="278"/>
        <end position="318"/>
    </location>
</feature>
<feature type="region of interest" description="Disordered" evidence="1">
    <location>
        <begin position="61"/>
        <end position="89"/>
    </location>
</feature>
<protein>
    <recommendedName>
        <fullName evidence="5">Peroxin 26</fullName>
    </recommendedName>
</protein>
<dbReference type="AlphaFoldDB" id="A0A4U0XCM3"/>
<keyword evidence="2" id="KW-0812">Transmembrane</keyword>
<evidence type="ECO:0000313" key="4">
    <source>
        <dbReference type="Proteomes" id="UP000308768"/>
    </source>
</evidence>
<sequence>MANGSSTATMTYEYLMSSSIGSLPSTRTQSSQIAKTYRQAAQLFLTRRLPEALSTIEPVVVPPQPSADQLNGHQHSEDNGEDTPPSAPIAAASRGTRVKVWSFYLTLLNAIVELGPEEGKHQFGSPKWRGLVAKARDGSVWEDVVRDGYAGVEGDVDADVVVNLATLLLTHMPSQTTNQQRLETYLSASTAPTLDITAQHLSAPTNPHPPSLADASNGTSTPKALNSRLKLLELYTLHVLPRTDEWAYARDFIALSEVLDDERKDAFLQALQSLRDEKEHGAEREAQLRREQQEQLEQSRREEEARVAAEVEERRKADDDDDANKRPSSSRSSTSKPPQATPTPTSALPSAPQPTPTPTPTSKPRAPPSSSSSSSSRPAKKANPSAPPPAPGMYTRASSLLASLPTLLLSTSRSLSAHPLPLLRALLFLAALLLAFARRDIRQRVRRALARAWDSVRRTVGAGVKVSYI</sequence>
<comment type="caution">
    <text evidence="3">The sequence shown here is derived from an EMBL/GenBank/DDBJ whole genome shotgun (WGS) entry which is preliminary data.</text>
</comment>
<feature type="compositionally biased region" description="Pro residues" evidence="1">
    <location>
        <begin position="351"/>
        <end position="367"/>
    </location>
</feature>
<accession>A0A4U0XCM3</accession>
<dbReference type="STRING" id="331657.A0A4U0XCM3"/>
<feature type="compositionally biased region" description="Low complexity" evidence="1">
    <location>
        <begin position="326"/>
        <end position="350"/>
    </location>
</feature>
<feature type="region of interest" description="Disordered" evidence="1">
    <location>
        <begin position="200"/>
        <end position="223"/>
    </location>
</feature>
<dbReference type="Proteomes" id="UP000308768">
    <property type="component" value="Unassembled WGS sequence"/>
</dbReference>
<feature type="transmembrane region" description="Helical" evidence="2">
    <location>
        <begin position="420"/>
        <end position="437"/>
    </location>
</feature>
<dbReference type="EMBL" id="NAJN01000423">
    <property type="protein sequence ID" value="TKA73566.1"/>
    <property type="molecule type" value="Genomic_DNA"/>
</dbReference>
<evidence type="ECO:0000313" key="3">
    <source>
        <dbReference type="EMBL" id="TKA73566.1"/>
    </source>
</evidence>
<gene>
    <name evidence="3" type="ORF">B0A49_04094</name>
</gene>
<proteinExistence type="predicted"/>
<organism evidence="3 4">
    <name type="scientific">Cryomyces minteri</name>
    <dbReference type="NCBI Taxonomy" id="331657"/>
    <lineage>
        <taxon>Eukaryota</taxon>
        <taxon>Fungi</taxon>
        <taxon>Dikarya</taxon>
        <taxon>Ascomycota</taxon>
        <taxon>Pezizomycotina</taxon>
        <taxon>Dothideomycetes</taxon>
        <taxon>Dothideomycetes incertae sedis</taxon>
        <taxon>Cryomyces</taxon>
    </lineage>
</organism>
<reference evidence="3 4" key="1">
    <citation type="submission" date="2017-03" db="EMBL/GenBank/DDBJ databases">
        <title>Genomes of endolithic fungi from Antarctica.</title>
        <authorList>
            <person name="Coleine C."/>
            <person name="Masonjones S."/>
            <person name="Stajich J.E."/>
        </authorList>
    </citation>
    <scope>NUCLEOTIDE SEQUENCE [LARGE SCALE GENOMIC DNA]</scope>
    <source>
        <strain evidence="3 4">CCFEE 5187</strain>
    </source>
</reference>
<feature type="compositionally biased region" description="Polar residues" evidence="1">
    <location>
        <begin position="214"/>
        <end position="223"/>
    </location>
</feature>
<feature type="region of interest" description="Disordered" evidence="1">
    <location>
        <begin position="278"/>
        <end position="394"/>
    </location>
</feature>
<feature type="compositionally biased region" description="Low complexity" evidence="1">
    <location>
        <begin position="368"/>
        <end position="384"/>
    </location>
</feature>
<keyword evidence="4" id="KW-1185">Reference proteome</keyword>
<evidence type="ECO:0000256" key="2">
    <source>
        <dbReference type="SAM" id="Phobius"/>
    </source>
</evidence>
<name>A0A4U0XCM3_9PEZI</name>
<keyword evidence="2" id="KW-1133">Transmembrane helix</keyword>
<keyword evidence="2" id="KW-0472">Membrane</keyword>
<dbReference type="OrthoDB" id="3981028at2759"/>
<evidence type="ECO:0000256" key="1">
    <source>
        <dbReference type="SAM" id="MobiDB-lite"/>
    </source>
</evidence>
<evidence type="ECO:0008006" key="5">
    <source>
        <dbReference type="Google" id="ProtNLM"/>
    </source>
</evidence>